<organism evidence="3 4">
    <name type="scientific">Acropora cervicornis</name>
    <name type="common">Staghorn coral</name>
    <dbReference type="NCBI Taxonomy" id="6130"/>
    <lineage>
        <taxon>Eukaryota</taxon>
        <taxon>Metazoa</taxon>
        <taxon>Cnidaria</taxon>
        <taxon>Anthozoa</taxon>
        <taxon>Hexacorallia</taxon>
        <taxon>Scleractinia</taxon>
        <taxon>Astrocoeniina</taxon>
        <taxon>Acroporidae</taxon>
        <taxon>Acropora</taxon>
    </lineage>
</organism>
<protein>
    <submittedName>
        <fullName evidence="3">N-alpha-acetyltransferase 80</fullName>
    </submittedName>
</protein>
<dbReference type="InterPro" id="IPR000182">
    <property type="entry name" value="GNAT_dom"/>
</dbReference>
<dbReference type="PANTHER" id="PTHR13538">
    <property type="entry name" value="N-ACETYLTRANSFERASE 6"/>
    <property type="match status" value="1"/>
</dbReference>
<reference evidence="3" key="2">
    <citation type="journal article" date="2023" name="Science">
        <title>Genomic signatures of disease resistance in endangered staghorn corals.</title>
        <authorList>
            <person name="Vollmer S.V."/>
            <person name="Selwyn J.D."/>
            <person name="Despard B.A."/>
            <person name="Roesel C.L."/>
        </authorList>
    </citation>
    <scope>NUCLEOTIDE SEQUENCE</scope>
    <source>
        <strain evidence="3">K2</strain>
    </source>
</reference>
<dbReference type="AlphaFoldDB" id="A0AAD9QGT1"/>
<sequence>MQSFDALKFVSLRTHPEFLEETANLLNTAWPRSLTYRLHYLAEKGDDFPSSFILLQKDQKHGSIVIGHARLNKILGNTSAAFLTCVIVHKDFRGCGLGKKLMELTEEKAEELGCTAMYLSTSDKCEFYKHLGYHYCSRVTPIRTSSCAFTSSQTALLGGPGSNQKLDTENDHGSQNVICRTGESVHFGIPVNKEDDSSFENSQRSLHNAGYSGLNYTINQDRNELSNHSNYSPQMLTSPTPSLSPVETLVAISPPPYPPPPCPPPPLKKQPSNSQLSKMAQRSQFWMMKELQRSGRDTLSKRILPPSRCFFGFTDFLDGNKFLVIQKRHQRSWERVETERKENERTKVRKKSRLEFKIRYCKVMTKLEYIVDSIHVQTRTKREFAKNRHDKHSMYTDKELWSFLSTSIEKKKANKRKRDPDMLRNAVLELTVQRLNEEITERCINKVKRKKTEDSYEWQGPLNGLGWNMTASYQDDEDLLGIGAFFQKIRTCQSRNSAIFFKYFLVVRDYLVISETESYHIVPSRFKLRVLSSPKLQFRLYCPCVLLTPSSLSQPWRLAFLWLDHHIGERKAFSLDEDEDFGLNLGPQRLVNVHSNIAKEQVCVPLKFGLVLQKMASFQV</sequence>
<dbReference type="InterPro" id="IPR039840">
    <property type="entry name" value="NAA80"/>
</dbReference>
<evidence type="ECO:0000259" key="2">
    <source>
        <dbReference type="PROSITE" id="PS51186"/>
    </source>
</evidence>
<keyword evidence="4" id="KW-1185">Reference proteome</keyword>
<dbReference type="GO" id="GO:1905502">
    <property type="term" value="F:acetyl-CoA binding"/>
    <property type="evidence" value="ECO:0007669"/>
    <property type="project" value="TreeGrafter"/>
</dbReference>
<dbReference type="Gene3D" id="3.40.630.30">
    <property type="match status" value="1"/>
</dbReference>
<feature type="domain" description="N-acetyltransferase" evidence="2">
    <location>
        <begin position="7"/>
        <end position="156"/>
    </location>
</feature>
<dbReference type="InterPro" id="IPR016181">
    <property type="entry name" value="Acyl_CoA_acyltransferase"/>
</dbReference>
<accession>A0AAD9QGT1</accession>
<dbReference type="EMBL" id="JARQWQ010000034">
    <property type="protein sequence ID" value="KAK2560874.1"/>
    <property type="molecule type" value="Genomic_DNA"/>
</dbReference>
<dbReference type="Proteomes" id="UP001249851">
    <property type="component" value="Unassembled WGS sequence"/>
</dbReference>
<feature type="region of interest" description="Disordered" evidence="1">
    <location>
        <begin position="223"/>
        <end position="242"/>
    </location>
</feature>
<reference evidence="3" key="1">
    <citation type="journal article" date="2023" name="G3 (Bethesda)">
        <title>Whole genome assembly and annotation of the endangered Caribbean coral Acropora cervicornis.</title>
        <authorList>
            <person name="Selwyn J.D."/>
            <person name="Vollmer S.V."/>
        </authorList>
    </citation>
    <scope>NUCLEOTIDE SEQUENCE</scope>
    <source>
        <strain evidence="3">K2</strain>
    </source>
</reference>
<name>A0AAD9QGT1_ACRCE</name>
<dbReference type="Pfam" id="PF00583">
    <property type="entry name" value="Acetyltransf_1"/>
    <property type="match status" value="1"/>
</dbReference>
<dbReference type="GO" id="GO:0005737">
    <property type="term" value="C:cytoplasm"/>
    <property type="evidence" value="ECO:0007669"/>
    <property type="project" value="TreeGrafter"/>
</dbReference>
<dbReference type="SUPFAM" id="SSF55729">
    <property type="entry name" value="Acyl-CoA N-acyltransferases (Nat)"/>
    <property type="match status" value="1"/>
</dbReference>
<gene>
    <name evidence="3" type="ORF">P5673_015980</name>
</gene>
<dbReference type="CDD" id="cd04301">
    <property type="entry name" value="NAT_SF"/>
    <property type="match status" value="1"/>
</dbReference>
<dbReference type="PANTHER" id="PTHR13538:SF4">
    <property type="entry name" value="N-ALPHA-ACETYLTRANSFERASE 80"/>
    <property type="match status" value="1"/>
</dbReference>
<evidence type="ECO:0000256" key="1">
    <source>
        <dbReference type="SAM" id="MobiDB-lite"/>
    </source>
</evidence>
<evidence type="ECO:0000313" key="4">
    <source>
        <dbReference type="Proteomes" id="UP001249851"/>
    </source>
</evidence>
<dbReference type="PROSITE" id="PS51186">
    <property type="entry name" value="GNAT"/>
    <property type="match status" value="1"/>
</dbReference>
<evidence type="ECO:0000313" key="3">
    <source>
        <dbReference type="EMBL" id="KAK2560874.1"/>
    </source>
</evidence>
<proteinExistence type="predicted"/>
<dbReference type="GO" id="GO:0008080">
    <property type="term" value="F:N-acetyltransferase activity"/>
    <property type="evidence" value="ECO:0007669"/>
    <property type="project" value="InterPro"/>
</dbReference>
<comment type="caution">
    <text evidence="3">The sequence shown here is derived from an EMBL/GenBank/DDBJ whole genome shotgun (WGS) entry which is preliminary data.</text>
</comment>